<reference evidence="2" key="2">
    <citation type="submission" date="2013-04" db="UniProtKB">
        <authorList>
            <consortium name="EnsemblPlants"/>
        </authorList>
    </citation>
    <scope>IDENTIFICATION</scope>
</reference>
<sequence>MREIEPVMLEAAAGIDGGGGGRIGAAAAAVPNAAGAVDAVGSGGVESPVVAALRHAPGDAFPAVVVVLADEDVPRRSAARAGEVAVGPAGVAAHAAALVLALVGAAGLRQPQVAAPPRKGLPGGGRRGRHGGEERRRQRRDGDDLVSGRQRH</sequence>
<accession>J3N6J1</accession>
<evidence type="ECO:0000313" key="2">
    <source>
        <dbReference type="EnsemblPlants" id="OB11G14270.1"/>
    </source>
</evidence>
<organism evidence="2">
    <name type="scientific">Oryza brachyantha</name>
    <name type="common">malo sina</name>
    <dbReference type="NCBI Taxonomy" id="4533"/>
    <lineage>
        <taxon>Eukaryota</taxon>
        <taxon>Viridiplantae</taxon>
        <taxon>Streptophyta</taxon>
        <taxon>Embryophyta</taxon>
        <taxon>Tracheophyta</taxon>
        <taxon>Spermatophyta</taxon>
        <taxon>Magnoliopsida</taxon>
        <taxon>Liliopsida</taxon>
        <taxon>Poales</taxon>
        <taxon>Poaceae</taxon>
        <taxon>BOP clade</taxon>
        <taxon>Oryzoideae</taxon>
        <taxon>Oryzeae</taxon>
        <taxon>Oryzinae</taxon>
        <taxon>Oryza</taxon>
    </lineage>
</organism>
<dbReference type="HOGENOM" id="CLU_1725116_0_0_1"/>
<keyword evidence="3" id="KW-1185">Reference proteome</keyword>
<dbReference type="Gramene" id="OB11G14270.1">
    <property type="protein sequence ID" value="OB11G14270.1"/>
    <property type="gene ID" value="OB11G14270"/>
</dbReference>
<name>J3N6J1_ORYBR</name>
<feature type="compositionally biased region" description="Basic and acidic residues" evidence="1">
    <location>
        <begin position="130"/>
        <end position="143"/>
    </location>
</feature>
<dbReference type="AlphaFoldDB" id="J3N6J1"/>
<evidence type="ECO:0000313" key="3">
    <source>
        <dbReference type="Proteomes" id="UP000006038"/>
    </source>
</evidence>
<evidence type="ECO:0000256" key="1">
    <source>
        <dbReference type="SAM" id="MobiDB-lite"/>
    </source>
</evidence>
<dbReference type="Proteomes" id="UP000006038">
    <property type="component" value="Chromosome 11"/>
</dbReference>
<dbReference type="EnsemblPlants" id="OB11G14270.1">
    <property type="protein sequence ID" value="OB11G14270.1"/>
    <property type="gene ID" value="OB11G14270"/>
</dbReference>
<feature type="region of interest" description="Disordered" evidence="1">
    <location>
        <begin position="111"/>
        <end position="152"/>
    </location>
</feature>
<proteinExistence type="predicted"/>
<protein>
    <submittedName>
        <fullName evidence="2">Uncharacterized protein</fullName>
    </submittedName>
</protein>
<reference evidence="2" key="1">
    <citation type="journal article" date="2013" name="Nat. Commun.">
        <title>Whole-genome sequencing of Oryza brachyantha reveals mechanisms underlying Oryza genome evolution.</title>
        <authorList>
            <person name="Chen J."/>
            <person name="Huang Q."/>
            <person name="Gao D."/>
            <person name="Wang J."/>
            <person name="Lang Y."/>
            <person name="Liu T."/>
            <person name="Li B."/>
            <person name="Bai Z."/>
            <person name="Luis Goicoechea J."/>
            <person name="Liang C."/>
            <person name="Chen C."/>
            <person name="Zhang W."/>
            <person name="Sun S."/>
            <person name="Liao Y."/>
            <person name="Zhang X."/>
            <person name="Yang L."/>
            <person name="Song C."/>
            <person name="Wang M."/>
            <person name="Shi J."/>
            <person name="Liu G."/>
            <person name="Liu J."/>
            <person name="Zhou H."/>
            <person name="Zhou W."/>
            <person name="Yu Q."/>
            <person name="An N."/>
            <person name="Chen Y."/>
            <person name="Cai Q."/>
            <person name="Wang B."/>
            <person name="Liu B."/>
            <person name="Min J."/>
            <person name="Huang Y."/>
            <person name="Wu H."/>
            <person name="Li Z."/>
            <person name="Zhang Y."/>
            <person name="Yin Y."/>
            <person name="Song W."/>
            <person name="Jiang J."/>
            <person name="Jackson S.A."/>
            <person name="Wing R.A."/>
            <person name="Wang J."/>
            <person name="Chen M."/>
        </authorList>
    </citation>
    <scope>NUCLEOTIDE SEQUENCE [LARGE SCALE GENOMIC DNA]</scope>
    <source>
        <strain evidence="2">cv. IRGC 101232</strain>
    </source>
</reference>